<organism evidence="2 3">
    <name type="scientific">Candidatus Falkowbacteria bacterium GW2011_GWA2_39_24</name>
    <dbReference type="NCBI Taxonomy" id="1618634"/>
    <lineage>
        <taxon>Bacteria</taxon>
        <taxon>Candidatus Falkowiibacteriota</taxon>
    </lineage>
</organism>
<feature type="domain" description="M23ase beta-sheet core" evidence="1">
    <location>
        <begin position="67"/>
        <end position="169"/>
    </location>
</feature>
<sequence length="195" mass="21528">MSGCTQKTVQLSTELTLTDQATQSLDTAQVLMNLPLDNAVVRVTKKPFGIKISPSDSPISPEKFSGYHTGADFEILPTEIDQDIIVRAICNGPVIYKQYVSGYGGVLIQRCSLNQEIITVLYGHLQLSSIMAERQQTLLSSDIIGPLGQAYSTETDGERQHLHLSIHRGTDINLRGYVNDPKLLAEWIDPMTLLK</sequence>
<gene>
    <name evidence="2" type="ORF">UT42_C0051G0014</name>
</gene>
<protein>
    <recommendedName>
        <fullName evidence="1">M23ase beta-sheet core domain-containing protein</fullName>
    </recommendedName>
</protein>
<dbReference type="Gene3D" id="2.70.70.10">
    <property type="entry name" value="Glucose Permease (Domain IIA)"/>
    <property type="match status" value="1"/>
</dbReference>
<dbReference type="InterPro" id="IPR011055">
    <property type="entry name" value="Dup_hybrid_motif"/>
</dbReference>
<dbReference type="InterPro" id="IPR016047">
    <property type="entry name" value="M23ase_b-sheet_dom"/>
</dbReference>
<proteinExistence type="predicted"/>
<dbReference type="Proteomes" id="UP000034048">
    <property type="component" value="Unassembled WGS sequence"/>
</dbReference>
<accession>A0A0G0NAL5</accession>
<evidence type="ECO:0000313" key="3">
    <source>
        <dbReference type="Proteomes" id="UP000034048"/>
    </source>
</evidence>
<comment type="caution">
    <text evidence="2">The sequence shown here is derived from an EMBL/GenBank/DDBJ whole genome shotgun (WGS) entry which is preliminary data.</text>
</comment>
<dbReference type="Pfam" id="PF01551">
    <property type="entry name" value="Peptidase_M23"/>
    <property type="match status" value="1"/>
</dbReference>
<dbReference type="SUPFAM" id="SSF51261">
    <property type="entry name" value="Duplicated hybrid motif"/>
    <property type="match status" value="1"/>
</dbReference>
<dbReference type="AlphaFoldDB" id="A0A0G0NAL5"/>
<reference evidence="2 3" key="1">
    <citation type="journal article" date="2015" name="Nature">
        <title>rRNA introns, odd ribosomes, and small enigmatic genomes across a large radiation of phyla.</title>
        <authorList>
            <person name="Brown C.T."/>
            <person name="Hug L.A."/>
            <person name="Thomas B.C."/>
            <person name="Sharon I."/>
            <person name="Castelle C.J."/>
            <person name="Singh A."/>
            <person name="Wilkins M.J."/>
            <person name="Williams K.H."/>
            <person name="Banfield J.F."/>
        </authorList>
    </citation>
    <scope>NUCLEOTIDE SEQUENCE [LARGE SCALE GENOMIC DNA]</scope>
</reference>
<evidence type="ECO:0000313" key="2">
    <source>
        <dbReference type="EMBL" id="KKR13179.1"/>
    </source>
</evidence>
<name>A0A0G0NAL5_9BACT</name>
<dbReference type="EMBL" id="LBWS01000051">
    <property type="protein sequence ID" value="KKR13179.1"/>
    <property type="molecule type" value="Genomic_DNA"/>
</dbReference>
<evidence type="ECO:0000259" key="1">
    <source>
        <dbReference type="Pfam" id="PF01551"/>
    </source>
</evidence>